<gene>
    <name evidence="1" type="ORF">ACFQ5P_09395</name>
</gene>
<dbReference type="InterPro" id="IPR027417">
    <property type="entry name" value="P-loop_NTPase"/>
</dbReference>
<dbReference type="SUPFAM" id="SSF52540">
    <property type="entry name" value="P-loop containing nucleoside triphosphate hydrolases"/>
    <property type="match status" value="1"/>
</dbReference>
<evidence type="ECO:0000313" key="1">
    <source>
        <dbReference type="EMBL" id="MFD1481510.1"/>
    </source>
</evidence>
<proteinExistence type="predicted"/>
<sequence length="89" mass="9203">MAILRITLAMARALMNRPDLLLTPGSTSNPDPVPAAQVTGLIVQVNGAEGMTFLFLTHDDKIASLFRRRIVVGGGLVTGRGASTGGGVT</sequence>
<keyword evidence="2" id="KW-1185">Reference proteome</keyword>
<comment type="caution">
    <text evidence="1">The sequence shown here is derived from an EMBL/GenBank/DDBJ whole genome shotgun (WGS) entry which is preliminary data.</text>
</comment>
<dbReference type="RefSeq" id="WP_131572821.1">
    <property type="nucleotide sequence ID" value="NZ_CBCSAJ010000004.1"/>
</dbReference>
<evidence type="ECO:0000313" key="2">
    <source>
        <dbReference type="Proteomes" id="UP001597302"/>
    </source>
</evidence>
<dbReference type="Gene3D" id="3.40.50.300">
    <property type="entry name" value="P-loop containing nucleotide triphosphate hydrolases"/>
    <property type="match status" value="1"/>
</dbReference>
<dbReference type="EMBL" id="JBHTOQ010000022">
    <property type="protein sequence ID" value="MFD1481510.1"/>
    <property type="molecule type" value="Genomic_DNA"/>
</dbReference>
<reference evidence="2" key="1">
    <citation type="journal article" date="2019" name="Int. J. Syst. Evol. Microbiol.">
        <title>The Global Catalogue of Microorganisms (GCM) 10K type strain sequencing project: providing services to taxonomists for standard genome sequencing and annotation.</title>
        <authorList>
            <consortium name="The Broad Institute Genomics Platform"/>
            <consortium name="The Broad Institute Genome Sequencing Center for Infectious Disease"/>
            <person name="Wu L."/>
            <person name="Ma J."/>
        </authorList>
    </citation>
    <scope>NUCLEOTIDE SEQUENCE [LARGE SCALE GENOMIC DNA]</scope>
    <source>
        <strain evidence="2">CCM 8875</strain>
    </source>
</reference>
<name>A0ABW4DZF5_9RHOB</name>
<accession>A0ABW4DZF5</accession>
<protein>
    <submittedName>
        <fullName evidence="1">Uncharacterized protein</fullName>
    </submittedName>
</protein>
<dbReference type="Proteomes" id="UP001597302">
    <property type="component" value="Unassembled WGS sequence"/>
</dbReference>
<organism evidence="1 2">
    <name type="scientific">Paracoccus nototheniae</name>
    <dbReference type="NCBI Taxonomy" id="2489002"/>
    <lineage>
        <taxon>Bacteria</taxon>
        <taxon>Pseudomonadati</taxon>
        <taxon>Pseudomonadota</taxon>
        <taxon>Alphaproteobacteria</taxon>
        <taxon>Rhodobacterales</taxon>
        <taxon>Paracoccaceae</taxon>
        <taxon>Paracoccus</taxon>
    </lineage>
</organism>